<name>A0A1H6D916_9ACTN</name>
<organism evidence="8 9">
    <name type="scientific">Actinacidiphila yanglinensis</name>
    <dbReference type="NCBI Taxonomy" id="310779"/>
    <lineage>
        <taxon>Bacteria</taxon>
        <taxon>Bacillati</taxon>
        <taxon>Actinomycetota</taxon>
        <taxon>Actinomycetes</taxon>
        <taxon>Kitasatosporales</taxon>
        <taxon>Streptomycetaceae</taxon>
        <taxon>Actinacidiphila</taxon>
    </lineage>
</organism>
<dbReference type="Gene3D" id="3.40.80.10">
    <property type="entry name" value="Peptidoglycan recognition protein-like"/>
    <property type="match status" value="1"/>
</dbReference>
<dbReference type="PANTHER" id="PTHR30417:SF1">
    <property type="entry name" value="N-ACETYLMURAMOYL-L-ALANINE AMIDASE AMID"/>
    <property type="match status" value="1"/>
</dbReference>
<feature type="compositionally biased region" description="Low complexity" evidence="5">
    <location>
        <begin position="272"/>
        <end position="291"/>
    </location>
</feature>
<proteinExistence type="predicted"/>
<dbReference type="CDD" id="cd06583">
    <property type="entry name" value="PGRP"/>
    <property type="match status" value="1"/>
</dbReference>
<evidence type="ECO:0000256" key="1">
    <source>
        <dbReference type="ARBA" id="ARBA00001561"/>
    </source>
</evidence>
<dbReference type="SMART" id="SM00644">
    <property type="entry name" value="Ami_2"/>
    <property type="match status" value="1"/>
</dbReference>
<feature type="region of interest" description="Disordered" evidence="5">
    <location>
        <begin position="271"/>
        <end position="291"/>
    </location>
</feature>
<evidence type="ECO:0000256" key="4">
    <source>
        <dbReference type="ARBA" id="ARBA00023316"/>
    </source>
</evidence>
<dbReference type="PROSITE" id="PS51318">
    <property type="entry name" value="TAT"/>
    <property type="match status" value="1"/>
</dbReference>
<evidence type="ECO:0000313" key="9">
    <source>
        <dbReference type="Proteomes" id="UP000236754"/>
    </source>
</evidence>
<evidence type="ECO:0000256" key="5">
    <source>
        <dbReference type="SAM" id="MobiDB-lite"/>
    </source>
</evidence>
<dbReference type="FunFam" id="3.40.80.10:FF:000006">
    <property type="entry name" value="N-acetylmuramoyl-L-alanine amidase"/>
    <property type="match status" value="1"/>
</dbReference>
<keyword evidence="6" id="KW-0732">Signal</keyword>
<feature type="signal peptide" evidence="6">
    <location>
        <begin position="1"/>
        <end position="38"/>
    </location>
</feature>
<evidence type="ECO:0000256" key="3">
    <source>
        <dbReference type="ARBA" id="ARBA00022801"/>
    </source>
</evidence>
<evidence type="ECO:0000313" key="8">
    <source>
        <dbReference type="EMBL" id="SEG80976.1"/>
    </source>
</evidence>
<feature type="region of interest" description="Disordered" evidence="5">
    <location>
        <begin position="118"/>
        <end position="146"/>
    </location>
</feature>
<dbReference type="AlphaFoldDB" id="A0A1H6D916"/>
<dbReference type="SUPFAM" id="SSF55846">
    <property type="entry name" value="N-acetylmuramoyl-L-alanine amidase-like"/>
    <property type="match status" value="1"/>
</dbReference>
<dbReference type="InterPro" id="IPR036505">
    <property type="entry name" value="Amidase/PGRP_sf"/>
</dbReference>
<dbReference type="OrthoDB" id="66275at2"/>
<feature type="compositionally biased region" description="Gly residues" evidence="5">
    <location>
        <begin position="127"/>
        <end position="138"/>
    </location>
</feature>
<keyword evidence="9" id="KW-1185">Reference proteome</keyword>
<reference evidence="8 9" key="1">
    <citation type="submission" date="2016-10" db="EMBL/GenBank/DDBJ databases">
        <authorList>
            <person name="de Groot N.N."/>
        </authorList>
    </citation>
    <scope>NUCLEOTIDE SEQUENCE [LARGE SCALE GENOMIC DNA]</scope>
    <source>
        <strain evidence="8 9">CGMCC 4.2023</strain>
    </source>
</reference>
<keyword evidence="4" id="KW-0961">Cell wall biogenesis/degradation</keyword>
<dbReference type="GO" id="GO:0071555">
    <property type="term" value="P:cell wall organization"/>
    <property type="evidence" value="ECO:0007669"/>
    <property type="project" value="UniProtKB-KW"/>
</dbReference>
<dbReference type="GO" id="GO:0009253">
    <property type="term" value="P:peptidoglycan catabolic process"/>
    <property type="evidence" value="ECO:0007669"/>
    <property type="project" value="InterPro"/>
</dbReference>
<comment type="catalytic activity">
    <reaction evidence="1">
        <text>Hydrolyzes the link between N-acetylmuramoyl residues and L-amino acid residues in certain cell-wall glycopeptides.</text>
        <dbReference type="EC" id="3.5.1.28"/>
    </reaction>
</comment>
<feature type="chain" id="PRO_5009295655" description="N-acetylmuramoyl-L-alanine amidase" evidence="6">
    <location>
        <begin position="39"/>
        <end position="1075"/>
    </location>
</feature>
<dbReference type="EC" id="3.5.1.28" evidence="2"/>
<accession>A0A1H6D916</accession>
<dbReference type="Pfam" id="PF01510">
    <property type="entry name" value="Amidase_2"/>
    <property type="match status" value="1"/>
</dbReference>
<dbReference type="InterPro" id="IPR002502">
    <property type="entry name" value="Amidase_domain"/>
</dbReference>
<dbReference type="Proteomes" id="UP000236754">
    <property type="component" value="Unassembled WGS sequence"/>
</dbReference>
<evidence type="ECO:0000256" key="2">
    <source>
        <dbReference type="ARBA" id="ARBA00011901"/>
    </source>
</evidence>
<dbReference type="InterPro" id="IPR051206">
    <property type="entry name" value="NAMLAA_amidase_2"/>
</dbReference>
<evidence type="ECO:0000259" key="7">
    <source>
        <dbReference type="SMART" id="SM00644"/>
    </source>
</evidence>
<keyword evidence="3" id="KW-0378">Hydrolase</keyword>
<feature type="domain" description="N-acetylmuramoyl-L-alanine amidase" evidence="7">
    <location>
        <begin position="317"/>
        <end position="456"/>
    </location>
</feature>
<dbReference type="PANTHER" id="PTHR30417">
    <property type="entry name" value="N-ACETYLMURAMOYL-L-ALANINE AMIDASE AMID"/>
    <property type="match status" value="1"/>
</dbReference>
<protein>
    <recommendedName>
        <fullName evidence="2">N-acetylmuramoyl-L-alanine amidase</fullName>
        <ecNumber evidence="2">3.5.1.28</ecNumber>
    </recommendedName>
</protein>
<evidence type="ECO:0000256" key="6">
    <source>
        <dbReference type="SAM" id="SignalP"/>
    </source>
</evidence>
<dbReference type="EMBL" id="FNVU01000012">
    <property type="protein sequence ID" value="SEG80976.1"/>
    <property type="molecule type" value="Genomic_DNA"/>
</dbReference>
<dbReference type="GO" id="GO:0009254">
    <property type="term" value="P:peptidoglycan turnover"/>
    <property type="evidence" value="ECO:0007669"/>
    <property type="project" value="TreeGrafter"/>
</dbReference>
<gene>
    <name evidence="8" type="ORF">SAMN05216223_112137</name>
</gene>
<dbReference type="InterPro" id="IPR006311">
    <property type="entry name" value="TAT_signal"/>
</dbReference>
<sequence>MQGKQHERGRPRRRAKRGTAVAAALTAAALCWATAAQAAPGGRVADGGQTTTKASTSGALQRDFAAAAAEYHVPAGVLMAVAYHQSLWDSHDGLPSTTGNYNVMGLTHVDTATLRAAQGAQETSQRGEGGPAATGGSGKAAPAGTTSVAPYRTLDAASALTGISAAGLRTDPAQSVRGGAALLAHYEGQLAHTLPADPGAWYGAVARFSQSSDTQGASQYADRVYATLKAGVSRTTDAGQAVSLAAEPDVVPQTSAVKRLGLVSATAEARSETTGASGAATPAANPTPECPSGLTCNYVPAAYKQNSSTDKSKYGNYDLANRPADGDKIQYIVIHDTEGSYSSALGVFQNSTKLATPHYIVRSSDGLVTQVVQTKNVAWHAGNYYVNMHSVGIEHEGFAISGASWYSESLYESSAALVRYLANRFGVPLDREHILGHDDVSSPQVAQLADMHWDPGPYWNWSHYMDLLGASLGGGGTPVVGGEITIRPPFTSANEPTVTGCSTDPCKAQPTSFVYLRSSPSSSAALIKDSVMAGQGVANGSTNAADVTDKAVAGQTFVVAGVQGDWTAIWFGGQKAWFSNPGGTFAVANGNTARHVVTPAGTSAIPVYGRAYPEASAYPSVIADVATESTQIVAPLGYTIPAGQSYVADDPVASDYYYAKNIDQSAPGDQTRVVGSTEYYPIRFNHRLGFVKASDVTAGAAVTPPSGTFTPVGPTRIMDTRNGTGVAKGALGAGKSVALQVDGVGGVPASGVTGVVMNVTAVQPTTSGYVMVYPDGSARPATSNLNFPAGRTIANLVVVPVVNGKVDFYNNAGSVQIAADVTGYYTSSDSGSRFTPLTPTRLMDTRNGTGGTTGPIPAGATVPLQVEGVGGVPDSGVTAVVVNVTAVRPTAGGYLTVFPDGATRPATSNLNFPAGQTIPNLVVVPVVDGKVDFFHNVGDLDIVADVTGWFSSTGSVFHSTGPTRLLDTRNGTGGVKGAVAGGKTITLGLTGHGGLPASGVTAVVLNVTAVGPTANSYVSVFPDGATRPATSNLNFPAGQTMPNLVVVPVVNGKVDFYNNSGSVNLLADITGFYTA</sequence>
<dbReference type="GO" id="GO:0008745">
    <property type="term" value="F:N-acetylmuramoyl-L-alanine amidase activity"/>
    <property type="evidence" value="ECO:0007669"/>
    <property type="project" value="UniProtKB-EC"/>
</dbReference>